<evidence type="ECO:0000313" key="2">
    <source>
        <dbReference type="Proteomes" id="UP000198873"/>
    </source>
</evidence>
<dbReference type="AlphaFoldDB" id="A0A1I6V778"/>
<name>A0A1I6V778_9ACTN</name>
<evidence type="ECO:0000313" key="1">
    <source>
        <dbReference type="EMBL" id="SFT09475.1"/>
    </source>
</evidence>
<organism evidence="1 2">
    <name type="scientific">Streptomyces harbinensis</name>
    <dbReference type="NCBI Taxonomy" id="1176198"/>
    <lineage>
        <taxon>Bacteria</taxon>
        <taxon>Bacillati</taxon>
        <taxon>Actinomycetota</taxon>
        <taxon>Actinomycetes</taxon>
        <taxon>Kitasatosporales</taxon>
        <taxon>Streptomycetaceae</taxon>
        <taxon>Streptomyces</taxon>
    </lineage>
</organism>
<reference evidence="2" key="1">
    <citation type="submission" date="2016-10" db="EMBL/GenBank/DDBJ databases">
        <authorList>
            <person name="Varghese N."/>
            <person name="Submissions S."/>
        </authorList>
    </citation>
    <scope>NUCLEOTIDE SEQUENCE [LARGE SCALE GENOMIC DNA]</scope>
    <source>
        <strain evidence="2">CGMCC 4.7047</strain>
    </source>
</reference>
<accession>A0A1I6V778</accession>
<dbReference type="EMBL" id="FPAB01000007">
    <property type="protein sequence ID" value="SFT09475.1"/>
    <property type="molecule type" value="Genomic_DNA"/>
</dbReference>
<gene>
    <name evidence="1" type="ORF">SAMN05444716_107136</name>
</gene>
<dbReference type="Proteomes" id="UP000198873">
    <property type="component" value="Unassembled WGS sequence"/>
</dbReference>
<keyword evidence="2" id="KW-1185">Reference proteome</keyword>
<protein>
    <submittedName>
        <fullName evidence="1">Uncharacterized protein</fullName>
    </submittedName>
</protein>
<proteinExistence type="predicted"/>
<sequence>MRGGRAAAMPAVRGWMNSHSRPITIGACALVIVPIPTGG</sequence>